<dbReference type="SUPFAM" id="SSF100895">
    <property type="entry name" value="Kazal-type serine protease inhibitors"/>
    <property type="match status" value="4"/>
</dbReference>
<protein>
    <recommendedName>
        <fullName evidence="2">Kazal-like domain-containing protein</fullName>
    </recommendedName>
</protein>
<dbReference type="Pfam" id="PF07648">
    <property type="entry name" value="Kazal_2"/>
    <property type="match status" value="4"/>
</dbReference>
<evidence type="ECO:0000259" key="2">
    <source>
        <dbReference type="PROSITE" id="PS51465"/>
    </source>
</evidence>
<feature type="domain" description="Kazal-like" evidence="2">
    <location>
        <begin position="22"/>
        <end position="79"/>
    </location>
</feature>
<organism evidence="3 4">
    <name type="scientific">Linnemannia exigua</name>
    <dbReference type="NCBI Taxonomy" id="604196"/>
    <lineage>
        <taxon>Eukaryota</taxon>
        <taxon>Fungi</taxon>
        <taxon>Fungi incertae sedis</taxon>
        <taxon>Mucoromycota</taxon>
        <taxon>Mortierellomycotina</taxon>
        <taxon>Mortierellomycetes</taxon>
        <taxon>Mortierellales</taxon>
        <taxon>Mortierellaceae</taxon>
        <taxon>Linnemannia</taxon>
    </lineage>
</organism>
<sequence length="261" mass="27773">MQFTTFTALVVAASMTVLFAMAVPTPACDTICPAVYQPVCAKAKTGLPKSFSNPCELKYYNCKHPNANSVVVANSNCKDIPAPAPKCDFMCTMDDKPVCGKAKDGKTSTFSNSCILALHNCQHPTDQFELIANNACPATACPTACPMIYKPVCAKLQSSESRTFGNSCELNVFNCENPNEKAKLVSKAECPAVATPTVAPEKRTAPVACPTMCPMVFKPVCAKNANGDFRTFGNKCQMGIFICKNPSISFTSVTEGACAAK</sequence>
<gene>
    <name evidence="3" type="ORF">BGZ95_002866</name>
</gene>
<dbReference type="AlphaFoldDB" id="A0AAD4D4Y0"/>
<feature type="domain" description="Kazal-like" evidence="2">
    <location>
        <begin position="203"/>
        <end position="260"/>
    </location>
</feature>
<dbReference type="PROSITE" id="PS51465">
    <property type="entry name" value="KAZAL_2"/>
    <property type="match status" value="4"/>
</dbReference>
<feature type="domain" description="Kazal-like" evidence="2">
    <location>
        <begin position="139"/>
        <end position="192"/>
    </location>
</feature>
<dbReference type="Proteomes" id="UP001194580">
    <property type="component" value="Unassembled WGS sequence"/>
</dbReference>
<keyword evidence="1" id="KW-0732">Signal</keyword>
<dbReference type="PANTHER" id="PTHR21131">
    <property type="entry name" value="SERINE-TYPE ENDOPEPTIDASE INHIBITOR"/>
    <property type="match status" value="1"/>
</dbReference>
<reference evidence="3" key="1">
    <citation type="journal article" date="2020" name="Fungal Divers.">
        <title>Resolving the Mortierellaceae phylogeny through synthesis of multi-gene phylogenetics and phylogenomics.</title>
        <authorList>
            <person name="Vandepol N."/>
            <person name="Liber J."/>
            <person name="Desiro A."/>
            <person name="Na H."/>
            <person name="Kennedy M."/>
            <person name="Barry K."/>
            <person name="Grigoriev I.V."/>
            <person name="Miller A.N."/>
            <person name="O'Donnell K."/>
            <person name="Stajich J.E."/>
            <person name="Bonito G."/>
        </authorList>
    </citation>
    <scope>NUCLEOTIDE SEQUENCE</scope>
    <source>
        <strain evidence="3">NRRL 28262</strain>
    </source>
</reference>
<name>A0AAD4D4Y0_9FUNG</name>
<feature type="signal peptide" evidence="1">
    <location>
        <begin position="1"/>
        <end position="22"/>
    </location>
</feature>
<dbReference type="Gene3D" id="3.30.60.30">
    <property type="match status" value="4"/>
</dbReference>
<evidence type="ECO:0000256" key="1">
    <source>
        <dbReference type="SAM" id="SignalP"/>
    </source>
</evidence>
<dbReference type="InterPro" id="IPR053265">
    <property type="entry name" value="Serpin"/>
</dbReference>
<evidence type="ECO:0000313" key="4">
    <source>
        <dbReference type="Proteomes" id="UP001194580"/>
    </source>
</evidence>
<evidence type="ECO:0000313" key="3">
    <source>
        <dbReference type="EMBL" id="KAG0267333.1"/>
    </source>
</evidence>
<dbReference type="InterPro" id="IPR002350">
    <property type="entry name" value="Kazal_dom"/>
</dbReference>
<comment type="caution">
    <text evidence="3">The sequence shown here is derived from an EMBL/GenBank/DDBJ whole genome shotgun (WGS) entry which is preliminary data.</text>
</comment>
<accession>A0AAD4D4Y0</accession>
<feature type="domain" description="Kazal-like" evidence="2">
    <location>
        <begin position="81"/>
        <end position="138"/>
    </location>
</feature>
<dbReference type="SMART" id="SM00280">
    <property type="entry name" value="KAZAL"/>
    <property type="match status" value="4"/>
</dbReference>
<dbReference type="PANTHER" id="PTHR21131:SF0">
    <property type="entry name" value="GEO10195P1-RELATED"/>
    <property type="match status" value="1"/>
</dbReference>
<proteinExistence type="predicted"/>
<dbReference type="InterPro" id="IPR036058">
    <property type="entry name" value="Kazal_dom_sf"/>
</dbReference>
<feature type="chain" id="PRO_5041930903" description="Kazal-like domain-containing protein" evidence="1">
    <location>
        <begin position="23"/>
        <end position="261"/>
    </location>
</feature>
<dbReference type="EMBL" id="JAAAIL010001626">
    <property type="protein sequence ID" value="KAG0267333.1"/>
    <property type="molecule type" value="Genomic_DNA"/>
</dbReference>
<keyword evidence="4" id="KW-1185">Reference proteome</keyword>